<evidence type="ECO:0000256" key="9">
    <source>
        <dbReference type="ARBA" id="ARBA00023077"/>
    </source>
</evidence>
<evidence type="ECO:0000313" key="14">
    <source>
        <dbReference type="Proteomes" id="UP000282321"/>
    </source>
</evidence>
<keyword evidence="11" id="KW-0998">Cell outer membrane</keyword>
<keyword evidence="8" id="KW-0406">Ion transport</keyword>
<dbReference type="GO" id="GO:0009279">
    <property type="term" value="C:cell outer membrane"/>
    <property type="evidence" value="ECO:0007669"/>
    <property type="project" value="UniProtKB-SubCell"/>
</dbReference>
<keyword evidence="4" id="KW-0410">Iron transport</keyword>
<dbReference type="Gene3D" id="2.40.170.20">
    <property type="entry name" value="TonB-dependent receptor, beta-barrel domain"/>
    <property type="match status" value="1"/>
</dbReference>
<evidence type="ECO:0000256" key="4">
    <source>
        <dbReference type="ARBA" id="ARBA00022496"/>
    </source>
</evidence>
<dbReference type="Proteomes" id="UP000282321">
    <property type="component" value="Unassembled WGS sequence"/>
</dbReference>
<organism evidence="13 14">
    <name type="scientific">candidate division TA06 bacterium</name>
    <dbReference type="NCBI Taxonomy" id="2250710"/>
    <lineage>
        <taxon>Bacteria</taxon>
        <taxon>Bacteria division TA06</taxon>
    </lineage>
</organism>
<dbReference type="InterPro" id="IPR039426">
    <property type="entry name" value="TonB-dep_rcpt-like"/>
</dbReference>
<evidence type="ECO:0000259" key="12">
    <source>
        <dbReference type="Pfam" id="PF00593"/>
    </source>
</evidence>
<evidence type="ECO:0000313" key="13">
    <source>
        <dbReference type="EMBL" id="RKX64905.1"/>
    </source>
</evidence>
<dbReference type="PANTHER" id="PTHR32552">
    <property type="entry name" value="FERRICHROME IRON RECEPTOR-RELATED"/>
    <property type="match status" value="1"/>
</dbReference>
<dbReference type="InterPro" id="IPR000531">
    <property type="entry name" value="Beta-barrel_TonB"/>
</dbReference>
<evidence type="ECO:0000256" key="11">
    <source>
        <dbReference type="ARBA" id="ARBA00023237"/>
    </source>
</evidence>
<keyword evidence="9" id="KW-0798">TonB box</keyword>
<gene>
    <name evidence="13" type="ORF">DRP44_07430</name>
</gene>
<evidence type="ECO:0000256" key="10">
    <source>
        <dbReference type="ARBA" id="ARBA00023136"/>
    </source>
</evidence>
<accession>A0A660S7I8</accession>
<dbReference type="AlphaFoldDB" id="A0A660S7I8"/>
<comment type="caution">
    <text evidence="13">The sequence shown here is derived from an EMBL/GenBank/DDBJ whole genome shotgun (WGS) entry which is preliminary data.</text>
</comment>
<evidence type="ECO:0000256" key="3">
    <source>
        <dbReference type="ARBA" id="ARBA00022452"/>
    </source>
</evidence>
<dbReference type="PANTHER" id="PTHR32552:SF68">
    <property type="entry name" value="FERRICHROME OUTER MEMBRANE TRANSPORTER_PHAGE RECEPTOR"/>
    <property type="match status" value="1"/>
</dbReference>
<evidence type="ECO:0000256" key="2">
    <source>
        <dbReference type="ARBA" id="ARBA00022448"/>
    </source>
</evidence>
<dbReference type="Pfam" id="PF00593">
    <property type="entry name" value="TonB_dep_Rec_b-barrel"/>
    <property type="match status" value="1"/>
</dbReference>
<dbReference type="EMBL" id="QNBC01000124">
    <property type="protein sequence ID" value="RKX64905.1"/>
    <property type="molecule type" value="Genomic_DNA"/>
</dbReference>
<protein>
    <recommendedName>
        <fullName evidence="12">TonB-dependent receptor-like beta-barrel domain-containing protein</fullName>
    </recommendedName>
</protein>
<evidence type="ECO:0000256" key="5">
    <source>
        <dbReference type="ARBA" id="ARBA00022692"/>
    </source>
</evidence>
<comment type="subcellular location">
    <subcellularLocation>
        <location evidence="1">Cell outer membrane</location>
        <topology evidence="1">Multi-pass membrane protein</topology>
    </subcellularLocation>
</comment>
<name>A0A660S7I8_UNCT6</name>
<keyword evidence="5" id="KW-0812">Transmembrane</keyword>
<evidence type="ECO:0000256" key="8">
    <source>
        <dbReference type="ARBA" id="ARBA00023065"/>
    </source>
</evidence>
<dbReference type="GO" id="GO:0015344">
    <property type="term" value="F:siderophore uptake transmembrane transporter activity"/>
    <property type="evidence" value="ECO:0007669"/>
    <property type="project" value="TreeGrafter"/>
</dbReference>
<keyword evidence="10" id="KW-0472">Membrane</keyword>
<keyword evidence="2" id="KW-0813">Transport</keyword>
<dbReference type="InterPro" id="IPR036942">
    <property type="entry name" value="Beta-barrel_TonB_sf"/>
</dbReference>
<feature type="domain" description="TonB-dependent receptor-like beta-barrel" evidence="12">
    <location>
        <begin position="80"/>
        <end position="534"/>
    </location>
</feature>
<evidence type="ECO:0000256" key="7">
    <source>
        <dbReference type="ARBA" id="ARBA00023004"/>
    </source>
</evidence>
<keyword evidence="6" id="KW-0732">Signal</keyword>
<reference evidence="13 14" key="1">
    <citation type="submission" date="2018-06" db="EMBL/GenBank/DDBJ databases">
        <title>Extensive metabolic versatility and redundancy in microbially diverse, dynamic hydrothermal sediments.</title>
        <authorList>
            <person name="Dombrowski N."/>
            <person name="Teske A."/>
            <person name="Baker B.J."/>
        </authorList>
    </citation>
    <scope>NUCLEOTIDE SEQUENCE [LARGE SCALE GENOMIC DNA]</scope>
    <source>
        <strain evidence="13">B35_G9</strain>
    </source>
</reference>
<evidence type="ECO:0000256" key="6">
    <source>
        <dbReference type="ARBA" id="ARBA00022729"/>
    </source>
</evidence>
<keyword evidence="7" id="KW-0408">Iron</keyword>
<dbReference type="SUPFAM" id="SSF56935">
    <property type="entry name" value="Porins"/>
    <property type="match status" value="1"/>
</dbReference>
<evidence type="ECO:0000256" key="1">
    <source>
        <dbReference type="ARBA" id="ARBA00004571"/>
    </source>
</evidence>
<proteinExistence type="predicted"/>
<keyword evidence="3" id="KW-1134">Transmembrane beta strand</keyword>
<sequence>MWKLNTSYGSYNTYKQSISYNSGMINNKMAFYSRFSRITSDGYRENSWSKIWSYFIGGKYYYDKGNLTLNIYGGPENVHLAYYGIDRAHLNGEVSGDIYKDRKYNPITYPHAEDVFNQPHYELISNHILNKNVGIKNIVSLYTGSGYYKQYKSNVHLYEYYMPDIICGNDTITRSDIVRKRMVNEYDLFWIPRISVKHTFGELLLSGFVREHYGHHRGDVVWAEHYPDSIGPDWTYYDYNAKKEQFKFTISENMKPTKKISILTALEGEYSNLKYYGDTIKTQVKFSVPVYAINPKIGINYNFSDFVGLYTSFGMSSRMPGLDNYYDADHPYWSYPLFKDTLNFKEPYIKPEHLKDYELGLNIKYGNLIESKIDIYYMDFNNELVYNGQLDDNGVPIVGNAKRSFHSGIEFSNKFNFSKNFGMIFNGSYNYNKLVDYMSYTMDWNTYTVDSVDLSGNRPGGSPEFIVFGALNYRIKGFELEISDRFVGKQFLDNSMTDSLSISPYNVIGANLNYTAHNIGPFNKIVLSFNANNIFNKLTAVGGYVDNGTPYFFPNAPRNFNLNLKIYL</sequence>